<dbReference type="RefSeq" id="WP_115835120.1">
    <property type="nucleotide sequence ID" value="NZ_CP025086.1"/>
</dbReference>
<keyword evidence="4" id="KW-1185">Reference proteome</keyword>
<dbReference type="SUPFAM" id="SSF56059">
    <property type="entry name" value="Glutathione synthetase ATP-binding domain-like"/>
    <property type="match status" value="1"/>
</dbReference>
<dbReference type="Proteomes" id="UP000256900">
    <property type="component" value="Unassembled WGS sequence"/>
</dbReference>
<dbReference type="Pfam" id="PF02655">
    <property type="entry name" value="ATP-grasp_3"/>
    <property type="match status" value="1"/>
</dbReference>
<keyword evidence="1" id="KW-0067">ATP-binding</keyword>
<keyword evidence="3" id="KW-0436">Ligase</keyword>
<dbReference type="Gene3D" id="3.30.470.20">
    <property type="entry name" value="ATP-grasp fold, B domain"/>
    <property type="match status" value="1"/>
</dbReference>
<feature type="domain" description="ATP-grasp" evidence="2">
    <location>
        <begin position="225"/>
        <end position="286"/>
    </location>
</feature>
<dbReference type="InterPro" id="IPR003806">
    <property type="entry name" value="ATP-grasp_PylC-type"/>
</dbReference>
<organism evidence="3 4">
    <name type="scientific">Methylovirgula ligni</name>
    <dbReference type="NCBI Taxonomy" id="569860"/>
    <lineage>
        <taxon>Bacteria</taxon>
        <taxon>Pseudomonadati</taxon>
        <taxon>Pseudomonadota</taxon>
        <taxon>Alphaproteobacteria</taxon>
        <taxon>Hyphomicrobiales</taxon>
        <taxon>Beijerinckiaceae</taxon>
        <taxon>Methylovirgula</taxon>
    </lineage>
</organism>
<comment type="caution">
    <text evidence="3">The sequence shown here is derived from an EMBL/GenBank/DDBJ whole genome shotgun (WGS) entry which is preliminary data.</text>
</comment>
<reference evidence="3 4" key="1">
    <citation type="submission" date="2018-08" db="EMBL/GenBank/DDBJ databases">
        <title>Genomic Encyclopedia of Type Strains, Phase IV (KMG-IV): sequencing the most valuable type-strain genomes for metagenomic binning, comparative biology and taxonomic classification.</title>
        <authorList>
            <person name="Goeker M."/>
        </authorList>
    </citation>
    <scope>NUCLEOTIDE SEQUENCE [LARGE SCALE GENOMIC DNA]</scope>
    <source>
        <strain evidence="3 4">BW863</strain>
    </source>
</reference>
<dbReference type="GO" id="GO:0005524">
    <property type="term" value="F:ATP binding"/>
    <property type="evidence" value="ECO:0007669"/>
    <property type="project" value="UniProtKB-UniRule"/>
</dbReference>
<dbReference type="AlphaFoldDB" id="A0A3D9Z525"/>
<dbReference type="GO" id="GO:0016874">
    <property type="term" value="F:ligase activity"/>
    <property type="evidence" value="ECO:0007669"/>
    <property type="project" value="UniProtKB-KW"/>
</dbReference>
<accession>A0A3D9Z525</accession>
<dbReference type="PIRSF" id="PIRSF016817">
    <property type="entry name" value="UCP016817_carboligase"/>
    <property type="match status" value="1"/>
</dbReference>
<evidence type="ECO:0000313" key="3">
    <source>
        <dbReference type="EMBL" id="REF89340.1"/>
    </source>
</evidence>
<name>A0A3D9Z525_9HYPH</name>
<keyword evidence="1" id="KW-0547">Nucleotide-binding</keyword>
<dbReference type="OrthoDB" id="1804072at2"/>
<dbReference type="InterPro" id="IPR011761">
    <property type="entry name" value="ATP-grasp"/>
</dbReference>
<evidence type="ECO:0000313" key="4">
    <source>
        <dbReference type="Proteomes" id="UP000256900"/>
    </source>
</evidence>
<dbReference type="GO" id="GO:0046872">
    <property type="term" value="F:metal ion binding"/>
    <property type="evidence" value="ECO:0007669"/>
    <property type="project" value="InterPro"/>
</dbReference>
<sequence length="376" mass="39872">MSEPNAILIAAASGRGLATAARRSGCRPLVVDFFGDSDTRALAAATREIADPARGFVADELLSHLRELAAGETTAGVVYGSGFEDRPEILDLLAQHFFVFGNNAQTVTRAKDPRTLAALCGELEIPHPEISVACPRAPENWLVKRQGSGGGLHVRPAGHSEISSGDYFQRRVGGTPVSVLVLCDGSETQILGRSSQWTTPWPGMPYRFGGAVRPALDPSAQLAVLSDAARKIARALGLVGLNSVDFLADAAAYHLIEVNPRPGATLDIFADLEGALFAAHLAACRGHLPERPLVFTKAAATAIAYAPHELPSMPGLVWPDWCKDRQRSGTYLRAGDPVCTILAEAETAAAARALVAERLAVFEAQLLREAQKECAA</sequence>
<protein>
    <submittedName>
        <fullName evidence="3">Putative ATP-grasp superfamily ATP-dependent carboligase</fullName>
    </submittedName>
</protein>
<evidence type="ECO:0000259" key="2">
    <source>
        <dbReference type="PROSITE" id="PS50975"/>
    </source>
</evidence>
<proteinExistence type="predicted"/>
<evidence type="ECO:0000256" key="1">
    <source>
        <dbReference type="PROSITE-ProRule" id="PRU00409"/>
    </source>
</evidence>
<dbReference type="EMBL" id="QUMO01000001">
    <property type="protein sequence ID" value="REF89340.1"/>
    <property type="molecule type" value="Genomic_DNA"/>
</dbReference>
<gene>
    <name evidence="3" type="ORF">DES32_0560</name>
</gene>
<dbReference type="PROSITE" id="PS50975">
    <property type="entry name" value="ATP_GRASP"/>
    <property type="match status" value="1"/>
</dbReference>
<dbReference type="InterPro" id="IPR016677">
    <property type="entry name" value="UCP016817_carboligase"/>
</dbReference>